<reference evidence="1 2" key="1">
    <citation type="submission" date="2018-02" db="EMBL/GenBank/DDBJ databases">
        <title>The draft genome of Phyllobacterium sp. 1N-3.</title>
        <authorList>
            <person name="Liu L."/>
            <person name="Li L."/>
            <person name="Zhang X."/>
            <person name="Wang T."/>
            <person name="Liang L."/>
        </authorList>
    </citation>
    <scope>NUCLEOTIDE SEQUENCE [LARGE SCALE GENOMIC DNA]</scope>
    <source>
        <strain evidence="1 2">1N-3</strain>
    </source>
</reference>
<keyword evidence="1" id="KW-0456">Lyase</keyword>
<name>A0A2S9IWK2_9HYPH</name>
<dbReference type="GO" id="GO:0019634">
    <property type="term" value="P:organic phosphonate metabolic process"/>
    <property type="evidence" value="ECO:0007669"/>
    <property type="project" value="InterPro"/>
</dbReference>
<evidence type="ECO:0000313" key="2">
    <source>
        <dbReference type="Proteomes" id="UP000239434"/>
    </source>
</evidence>
<dbReference type="EMBL" id="PVBR01000003">
    <property type="protein sequence ID" value="PRD44904.1"/>
    <property type="molecule type" value="Genomic_DNA"/>
</dbReference>
<evidence type="ECO:0000313" key="1">
    <source>
        <dbReference type="EMBL" id="PRD44904.1"/>
    </source>
</evidence>
<organism evidence="1 2">
    <name type="scientific">Phyllobacterium phragmitis</name>
    <dbReference type="NCBI Taxonomy" id="2670329"/>
    <lineage>
        <taxon>Bacteria</taxon>
        <taxon>Pseudomonadati</taxon>
        <taxon>Pseudomonadota</taxon>
        <taxon>Alphaproteobacteria</taxon>
        <taxon>Hyphomicrobiales</taxon>
        <taxon>Phyllobacteriaceae</taxon>
        <taxon>Phyllobacterium</taxon>
    </lineage>
</organism>
<dbReference type="AlphaFoldDB" id="A0A2S9IWK2"/>
<dbReference type="NCBIfam" id="TIGR03293">
    <property type="entry name" value="PhnG_redo"/>
    <property type="match status" value="1"/>
</dbReference>
<dbReference type="GO" id="GO:0016829">
    <property type="term" value="F:lyase activity"/>
    <property type="evidence" value="ECO:0007669"/>
    <property type="project" value="UniProtKB-KW"/>
</dbReference>
<keyword evidence="2" id="KW-1185">Reference proteome</keyword>
<protein>
    <submittedName>
        <fullName evidence="1">Phosphonate C-P lyase system protein PhnG</fullName>
    </submittedName>
</protein>
<dbReference type="RefSeq" id="WP_105740985.1">
    <property type="nucleotide sequence ID" value="NZ_PVBR01000003.1"/>
</dbReference>
<sequence length="154" mass="16826">MDIETEIAARRSRMSVLARCKTSRLQGLWAKLGLDPAYKLLRGPEYGLVMLRGRTGGTGEAFNIGEATITRVSVKLDDGSVGHAMALGRDHAKVRLSAIVDALCHDIETAALIDAEIIAPIRSELDGEDEKRRQQTAATRVDFFTMVRGEDDAD</sequence>
<comment type="caution">
    <text evidence="1">The sequence shown here is derived from an EMBL/GenBank/DDBJ whole genome shotgun (WGS) entry which is preliminary data.</text>
</comment>
<dbReference type="InterPro" id="IPR009609">
    <property type="entry name" value="Phosphonate_metab_PhnG"/>
</dbReference>
<proteinExistence type="predicted"/>
<accession>A0A2S9IWK2</accession>
<dbReference type="GO" id="GO:0015716">
    <property type="term" value="P:organic phosphonate transport"/>
    <property type="evidence" value="ECO:0007669"/>
    <property type="project" value="InterPro"/>
</dbReference>
<gene>
    <name evidence="1" type="primary">phnG</name>
    <name evidence="1" type="ORF">C5748_05895</name>
</gene>
<dbReference type="Pfam" id="PF06754">
    <property type="entry name" value="PhnG"/>
    <property type="match status" value="1"/>
</dbReference>
<dbReference type="Proteomes" id="UP000239434">
    <property type="component" value="Unassembled WGS sequence"/>
</dbReference>